<name>A0A842IYB6_9FLAO</name>
<accession>A0A842IYB6</accession>
<dbReference type="Proteomes" id="UP000533900">
    <property type="component" value="Unassembled WGS sequence"/>
</dbReference>
<dbReference type="AlphaFoldDB" id="A0A842IYB6"/>
<gene>
    <name evidence="1" type="ORF">H7F21_14315</name>
</gene>
<sequence length="115" mass="13352">MKVILVYNANSGKLNALFDVGHKLLRPSTYPCSICALTYDTFSEKAIWKTFREESKLDMEFYHKDEFENTFPNVQIAYPSILKLENNMLTTVLNNEVLDEIIDIEDLITRLKSNL</sequence>
<comment type="caution">
    <text evidence="1">The sequence shown here is derived from an EMBL/GenBank/DDBJ whole genome shotgun (WGS) entry which is preliminary data.</text>
</comment>
<evidence type="ECO:0000313" key="2">
    <source>
        <dbReference type="Proteomes" id="UP000533900"/>
    </source>
</evidence>
<protein>
    <submittedName>
        <fullName evidence="1">GTPase</fullName>
    </submittedName>
</protein>
<keyword evidence="2" id="KW-1185">Reference proteome</keyword>
<dbReference type="RefSeq" id="WP_185789996.1">
    <property type="nucleotide sequence ID" value="NZ_JACLCP010000005.1"/>
</dbReference>
<dbReference type="EMBL" id="JACLCP010000005">
    <property type="protein sequence ID" value="MBC2846277.1"/>
    <property type="molecule type" value="Genomic_DNA"/>
</dbReference>
<evidence type="ECO:0000313" key="1">
    <source>
        <dbReference type="EMBL" id="MBC2846277.1"/>
    </source>
</evidence>
<proteinExistence type="predicted"/>
<organism evidence="1 2">
    <name type="scientific">Winogradskyella flava</name>
    <dbReference type="NCBI Taxonomy" id="1884876"/>
    <lineage>
        <taxon>Bacteria</taxon>
        <taxon>Pseudomonadati</taxon>
        <taxon>Bacteroidota</taxon>
        <taxon>Flavobacteriia</taxon>
        <taxon>Flavobacteriales</taxon>
        <taxon>Flavobacteriaceae</taxon>
        <taxon>Winogradskyella</taxon>
    </lineage>
</organism>
<reference evidence="1" key="1">
    <citation type="submission" date="2020-08" db="EMBL/GenBank/DDBJ databases">
        <title>Winogradskyella ouciana sp. nov., isolated from the hadal seawater of the Mariana Trench.</title>
        <authorList>
            <person name="He X."/>
        </authorList>
    </citation>
    <scope>NUCLEOTIDE SEQUENCE [LARGE SCALE GENOMIC DNA]</scope>
    <source>
        <strain evidence="1">KCTC 52348</strain>
    </source>
</reference>